<dbReference type="SUPFAM" id="SSF56112">
    <property type="entry name" value="Protein kinase-like (PK-like)"/>
    <property type="match status" value="1"/>
</dbReference>
<evidence type="ECO:0000313" key="6">
    <source>
        <dbReference type="Proteomes" id="UP001165740"/>
    </source>
</evidence>
<evidence type="ECO:0000256" key="3">
    <source>
        <dbReference type="PROSITE-ProRule" id="PRU00023"/>
    </source>
</evidence>
<dbReference type="PANTHER" id="PTHR24198">
    <property type="entry name" value="ANKYRIN REPEAT AND PROTEIN KINASE DOMAIN-CONTAINING PROTEIN"/>
    <property type="match status" value="1"/>
</dbReference>
<feature type="region of interest" description="Disordered" evidence="4">
    <location>
        <begin position="1392"/>
        <end position="1428"/>
    </location>
</feature>
<dbReference type="Gene3D" id="1.10.510.10">
    <property type="entry name" value="Transferase(Phosphotransferase) domain 1"/>
    <property type="match status" value="1"/>
</dbReference>
<dbReference type="InterPro" id="IPR036770">
    <property type="entry name" value="Ankyrin_rpt-contain_sf"/>
</dbReference>
<feature type="compositionally biased region" description="Basic and acidic residues" evidence="4">
    <location>
        <begin position="599"/>
        <end position="610"/>
    </location>
</feature>
<dbReference type="PANTHER" id="PTHR24198:SF165">
    <property type="entry name" value="ANKYRIN REPEAT-CONTAINING PROTEIN-RELATED"/>
    <property type="match status" value="1"/>
</dbReference>
<feature type="compositionally biased region" description="Polar residues" evidence="4">
    <location>
        <begin position="58"/>
        <end position="73"/>
    </location>
</feature>
<feature type="region of interest" description="Disordered" evidence="4">
    <location>
        <begin position="1"/>
        <end position="73"/>
    </location>
</feature>
<feature type="compositionally biased region" description="Basic residues" evidence="4">
    <location>
        <begin position="511"/>
        <end position="525"/>
    </location>
</feature>
<dbReference type="Proteomes" id="UP001165740">
    <property type="component" value="Chromosome 7"/>
</dbReference>
<feature type="region of interest" description="Disordered" evidence="4">
    <location>
        <begin position="595"/>
        <end position="654"/>
    </location>
</feature>
<dbReference type="InterPro" id="IPR000719">
    <property type="entry name" value="Prot_kinase_dom"/>
</dbReference>
<dbReference type="GeneID" id="106072425"/>
<feature type="compositionally biased region" description="Polar residues" evidence="4">
    <location>
        <begin position="1205"/>
        <end position="1217"/>
    </location>
</feature>
<keyword evidence="1" id="KW-0677">Repeat</keyword>
<feature type="compositionally biased region" description="Polar residues" evidence="4">
    <location>
        <begin position="1536"/>
        <end position="1555"/>
    </location>
</feature>
<accession>A0A9W3AXM2</accession>
<dbReference type="SMART" id="SM00248">
    <property type="entry name" value="ANK"/>
    <property type="match status" value="5"/>
</dbReference>
<dbReference type="SUPFAM" id="SSF48403">
    <property type="entry name" value="Ankyrin repeat"/>
    <property type="match status" value="1"/>
</dbReference>
<feature type="compositionally biased region" description="Low complexity" evidence="4">
    <location>
        <begin position="783"/>
        <end position="797"/>
    </location>
</feature>
<reference evidence="7" key="1">
    <citation type="submission" date="2025-08" db="UniProtKB">
        <authorList>
            <consortium name="RefSeq"/>
        </authorList>
    </citation>
    <scope>IDENTIFICATION</scope>
</reference>
<evidence type="ECO:0000259" key="5">
    <source>
        <dbReference type="PROSITE" id="PS50011"/>
    </source>
</evidence>
<evidence type="ECO:0000256" key="4">
    <source>
        <dbReference type="SAM" id="MobiDB-lite"/>
    </source>
</evidence>
<dbReference type="RefSeq" id="XP_055891981.1">
    <property type="nucleotide sequence ID" value="XM_056036006.1"/>
</dbReference>
<dbReference type="GO" id="GO:0005524">
    <property type="term" value="F:ATP binding"/>
    <property type="evidence" value="ECO:0007669"/>
    <property type="project" value="InterPro"/>
</dbReference>
<dbReference type="PROSITE" id="PS50011">
    <property type="entry name" value="PROTEIN_KINASE_DOM"/>
    <property type="match status" value="1"/>
</dbReference>
<keyword evidence="6" id="KW-1185">Reference proteome</keyword>
<dbReference type="InterPro" id="IPR011009">
    <property type="entry name" value="Kinase-like_dom_sf"/>
</dbReference>
<protein>
    <submittedName>
        <fullName evidence="7">Uncharacterized protein LOC106072425 isoform X3</fullName>
    </submittedName>
</protein>
<dbReference type="PROSITE" id="PS50297">
    <property type="entry name" value="ANK_REP_REGION"/>
    <property type="match status" value="1"/>
</dbReference>
<feature type="compositionally biased region" description="Basic residues" evidence="4">
    <location>
        <begin position="1"/>
        <end position="12"/>
    </location>
</feature>
<dbReference type="Pfam" id="PF12796">
    <property type="entry name" value="Ank_2"/>
    <property type="match status" value="1"/>
</dbReference>
<evidence type="ECO:0000256" key="2">
    <source>
        <dbReference type="ARBA" id="ARBA00023043"/>
    </source>
</evidence>
<feature type="region of interest" description="Disordered" evidence="4">
    <location>
        <begin position="508"/>
        <end position="541"/>
    </location>
</feature>
<feature type="compositionally biased region" description="Basic and acidic residues" evidence="4">
    <location>
        <begin position="46"/>
        <end position="57"/>
    </location>
</feature>
<dbReference type="GO" id="GO:0004672">
    <property type="term" value="F:protein kinase activity"/>
    <property type="evidence" value="ECO:0007669"/>
    <property type="project" value="InterPro"/>
</dbReference>
<feature type="domain" description="Protein kinase" evidence="5">
    <location>
        <begin position="1577"/>
        <end position="1793"/>
    </location>
</feature>
<name>A0A9W3AXM2_BIOGL</name>
<sequence length="1793" mass="199369">MSSSGSRKRRHKSKDDSLNGNQDSEGPKESSLVLKIAEQQTTQADQHAEQQSDDQHQGAESQTETGEPKTNLTTGLLDRLFVSRQSEVTTQSTQDEERCFTVLQSAVSWKHLDLAEVLLQEGADVAEVTESGQNSLMIAAADGDVKMLKLLWRYKGDNLDINATDKDGSTALHLCTQNACAEGVSFLITCGADVTAKNKLGQTPLHLTAILGDQELCDVFIKSLTTGEPAEDQQPATVKGILMEDLAGRTPICEALRFQHLVVVKTLMNSCDQEEALEFYVKRIQKLKSLPSGGEKDGDLDIQSIIGSLLLVTKMIPKNHLKELSEADPINCLVQVVRLNVESIRIVSTACLMISELIWKECPEEEEEHAKLKSGVDEVKNADVREELLKQFLDCRGPHMVMEKLSSHVFTAHDTYLIVSTLLPVMILVRWQAGKTWLEQNSGNLSFFKELLTRKKIFMTQMNLRNQLVHGMQVGNLIKEFLTFVEGIEAKDREQNLVELLEEEERERIKREKKKRKRQKKHSKQAKAETPQVVIVDASTDDESSAPAVSWNRKAYQNASEVVSSASFENALEETTFQQDKQVSKEDQGLVKKFFPSDSADKNSEKESKWVKTATGSEEFPPISAGSDDRVTSDSNDGWVKVEGRKPSGRNTIKPMTTCLVNPNPVKIPELTKLAPMRWADVAKIGCSKDLGARNFTVLLGDVSRSTTPDYFKLSSLSKNTESFASVVSHGSESELKRRTDERSSDWTQIARNAFVDNMYSKERDAEQIPPTDASSDSDSEDTSSTTSSECPSGLSSELKNSLSVADDFFGIDTSFSKSICKNREFPSFACAFPNPYADSRDNSLFSSPNLRCFDVSKRLFIGQTSLVESMSSSDKNHHRNDEKVQEIGGAWNWLDDKTSTLSNDWETGASIRPSEMSYLAACAERKPTFHGREDGNDGRARRSSSPLFSKADLIYDHMPELGSCSAGICPLQSNKNWLDIGNGTLDYAVQKKMFFDHKKSLDAWQSDNLLQTVSESGHWTDQETSVKNLTRKLSNPWSSLLASDTSASTESKHQTSESFMPSFASMSNAVDNNPIVTSMVESVLTPTVTSLSGLNSEKKLSTFCTNNNDIPSPPPGFQIQKSNPLRSFAFDQTLSSSISQDVFNKPSESINQDFRLSTSSLTTGHGDVDLRKLERSMTVTSLNSRSPMVGIVGPFTKMTKQSDDSLPQQMSRQQRPSTGSSLGLTSTTQSFSSVVVSSFGANQSSRTSAIQSVLGLPVSASQRIPAVTSNAPSWSERVAQSLNPTSANTGLNTTVSPASSLMDFPSTLIGRSQSKMTSRLLDSQPTLLKRASDNQLRSLQEFMECYQRQQAEQSLLQQHLLEKHQQECCGLTGAQLSQLYRQHKAHVSQQQLQQKAAPFATQQQNRQNLPRQSQISPPVLFPSDLRDEPEPRVVDKQTFPAFHESGTSDLLSDLFADPLLIERIAINQIRQQFLTQQANCLLRDTALNVLRDSVYGNDLDYYASMYRVKLKDILGGAPRHTDSAGNRCDQDMHNLATSRNSTTSDGRSLSPNRDTGQEKTSRRWRDAINRILETSWTMRRQYGDIVIPSAVAEYTVSHVEFPLVLGLNTDGQEIAVLILDKSQAYIDPCLLDVMCDPDLDHHFILKCKGMSETCTTEYVALELCDYTLSEYMQIVQLSHRQDPLSANRLSWQLLEGIKFVHHHLGMPHGFLKPSWIFVDSEGRLRLGGCGIVTKINNHIMGPSSMIRNEPVRSACWTSSEDLNSDRPQPSMASDIQELSWWNALKQNCFAKV</sequence>
<feature type="compositionally biased region" description="Polar residues" evidence="4">
    <location>
        <begin position="1392"/>
        <end position="1417"/>
    </location>
</feature>
<gene>
    <name evidence="7" type="primary">LOC106072425</name>
</gene>
<dbReference type="Gene3D" id="1.25.40.20">
    <property type="entry name" value="Ankyrin repeat-containing domain"/>
    <property type="match status" value="1"/>
</dbReference>
<organism evidence="6 7">
    <name type="scientific">Biomphalaria glabrata</name>
    <name type="common">Bloodfluke planorb</name>
    <name type="synonym">Freshwater snail</name>
    <dbReference type="NCBI Taxonomy" id="6526"/>
    <lineage>
        <taxon>Eukaryota</taxon>
        <taxon>Metazoa</taxon>
        <taxon>Spiralia</taxon>
        <taxon>Lophotrochozoa</taxon>
        <taxon>Mollusca</taxon>
        <taxon>Gastropoda</taxon>
        <taxon>Heterobranchia</taxon>
        <taxon>Euthyneura</taxon>
        <taxon>Panpulmonata</taxon>
        <taxon>Hygrophila</taxon>
        <taxon>Lymnaeoidea</taxon>
        <taxon>Planorbidae</taxon>
        <taxon>Biomphalaria</taxon>
    </lineage>
</organism>
<dbReference type="PROSITE" id="PS50088">
    <property type="entry name" value="ANK_REPEAT"/>
    <property type="match status" value="1"/>
</dbReference>
<feature type="region of interest" description="Disordered" evidence="4">
    <location>
        <begin position="1198"/>
        <end position="1226"/>
    </location>
</feature>
<evidence type="ECO:0000313" key="7">
    <source>
        <dbReference type="RefSeq" id="XP_055891981.1"/>
    </source>
</evidence>
<feature type="region of interest" description="Disordered" evidence="4">
    <location>
        <begin position="761"/>
        <end position="797"/>
    </location>
</feature>
<dbReference type="InterPro" id="IPR002110">
    <property type="entry name" value="Ankyrin_rpt"/>
</dbReference>
<feature type="region of interest" description="Disordered" evidence="4">
    <location>
        <begin position="1521"/>
        <end position="1563"/>
    </location>
</feature>
<feature type="repeat" description="ANK" evidence="3">
    <location>
        <begin position="167"/>
        <end position="199"/>
    </location>
</feature>
<proteinExistence type="predicted"/>
<evidence type="ECO:0000256" key="1">
    <source>
        <dbReference type="ARBA" id="ARBA00022737"/>
    </source>
</evidence>
<keyword evidence="2 3" id="KW-0040">ANK repeat</keyword>